<keyword evidence="2" id="KW-1185">Reference proteome</keyword>
<comment type="caution">
    <text evidence="1">The sequence shown here is derived from an EMBL/GenBank/DDBJ whole genome shotgun (WGS) entry which is preliminary data.</text>
</comment>
<accession>A0A8T1PU71</accession>
<name>A0A8T1PU71_CARIL</name>
<proteinExistence type="predicted"/>
<evidence type="ECO:0000313" key="1">
    <source>
        <dbReference type="EMBL" id="KAG6648099.1"/>
    </source>
</evidence>
<protein>
    <submittedName>
        <fullName evidence="1">Uncharacterized protein</fullName>
    </submittedName>
</protein>
<evidence type="ECO:0000313" key="2">
    <source>
        <dbReference type="Proteomes" id="UP000811609"/>
    </source>
</evidence>
<gene>
    <name evidence="1" type="ORF">CIPAW_07G124500</name>
</gene>
<dbReference type="AlphaFoldDB" id="A0A8T1PU71"/>
<sequence>MEKWGCSTFVHCLHSHDHIQSRKCINKETQSPFAGSPGSITLRIQSQNWKRKKAIRKEIPGLARDGQ</sequence>
<organism evidence="1 2">
    <name type="scientific">Carya illinoinensis</name>
    <name type="common">Pecan</name>
    <dbReference type="NCBI Taxonomy" id="32201"/>
    <lineage>
        <taxon>Eukaryota</taxon>
        <taxon>Viridiplantae</taxon>
        <taxon>Streptophyta</taxon>
        <taxon>Embryophyta</taxon>
        <taxon>Tracheophyta</taxon>
        <taxon>Spermatophyta</taxon>
        <taxon>Magnoliopsida</taxon>
        <taxon>eudicotyledons</taxon>
        <taxon>Gunneridae</taxon>
        <taxon>Pentapetalae</taxon>
        <taxon>rosids</taxon>
        <taxon>fabids</taxon>
        <taxon>Fagales</taxon>
        <taxon>Juglandaceae</taxon>
        <taxon>Carya</taxon>
    </lineage>
</organism>
<dbReference type="Proteomes" id="UP000811609">
    <property type="component" value="Chromosome 7"/>
</dbReference>
<reference evidence="1" key="1">
    <citation type="submission" date="2020-12" db="EMBL/GenBank/DDBJ databases">
        <title>WGS assembly of Carya illinoinensis cv. Pawnee.</title>
        <authorList>
            <person name="Platts A."/>
            <person name="Shu S."/>
            <person name="Wright S."/>
            <person name="Barry K."/>
            <person name="Edger P."/>
            <person name="Pires J.C."/>
            <person name="Schmutz J."/>
        </authorList>
    </citation>
    <scope>NUCLEOTIDE SEQUENCE</scope>
    <source>
        <tissue evidence="1">Leaf</tissue>
    </source>
</reference>
<dbReference type="EMBL" id="CM031815">
    <property type="protein sequence ID" value="KAG6648099.1"/>
    <property type="molecule type" value="Genomic_DNA"/>
</dbReference>